<evidence type="ECO:0000313" key="6">
    <source>
        <dbReference type="EMBL" id="KAF2098975.1"/>
    </source>
</evidence>
<dbReference type="InterPro" id="IPR007219">
    <property type="entry name" value="XnlR_reg_dom"/>
</dbReference>
<evidence type="ECO:0000256" key="3">
    <source>
        <dbReference type="ARBA" id="ARBA00023242"/>
    </source>
</evidence>
<dbReference type="SMART" id="SM00906">
    <property type="entry name" value="Fungal_trans"/>
    <property type="match status" value="1"/>
</dbReference>
<feature type="region of interest" description="Disordered" evidence="4">
    <location>
        <begin position="55"/>
        <end position="74"/>
    </location>
</feature>
<comment type="caution">
    <text evidence="6">The sequence shown here is derived from an EMBL/GenBank/DDBJ whole genome shotgun (WGS) entry which is preliminary data.</text>
</comment>
<dbReference type="CDD" id="cd12148">
    <property type="entry name" value="fungal_TF_MHR"/>
    <property type="match status" value="1"/>
</dbReference>
<reference evidence="6" key="1">
    <citation type="journal article" date="2020" name="Stud. Mycol.">
        <title>101 Dothideomycetes genomes: a test case for predicting lifestyles and emergence of pathogens.</title>
        <authorList>
            <person name="Haridas S."/>
            <person name="Albert R."/>
            <person name="Binder M."/>
            <person name="Bloem J."/>
            <person name="Labutti K."/>
            <person name="Salamov A."/>
            <person name="Andreopoulos B."/>
            <person name="Baker S."/>
            <person name="Barry K."/>
            <person name="Bills G."/>
            <person name="Bluhm B."/>
            <person name="Cannon C."/>
            <person name="Castanera R."/>
            <person name="Culley D."/>
            <person name="Daum C."/>
            <person name="Ezra D."/>
            <person name="Gonzalez J."/>
            <person name="Henrissat B."/>
            <person name="Kuo A."/>
            <person name="Liang C."/>
            <person name="Lipzen A."/>
            <person name="Lutzoni F."/>
            <person name="Magnuson J."/>
            <person name="Mondo S."/>
            <person name="Nolan M."/>
            <person name="Ohm R."/>
            <person name="Pangilinan J."/>
            <person name="Park H.-J."/>
            <person name="Ramirez L."/>
            <person name="Alfaro M."/>
            <person name="Sun H."/>
            <person name="Tritt A."/>
            <person name="Yoshinaga Y."/>
            <person name="Zwiers L.-H."/>
            <person name="Turgeon B."/>
            <person name="Goodwin S."/>
            <person name="Spatafora J."/>
            <person name="Crous P."/>
            <person name="Grigoriev I."/>
        </authorList>
    </citation>
    <scope>NUCLEOTIDE SEQUENCE</scope>
    <source>
        <strain evidence="6">CBS 133067</strain>
    </source>
</reference>
<evidence type="ECO:0000313" key="7">
    <source>
        <dbReference type="Proteomes" id="UP000799772"/>
    </source>
</evidence>
<dbReference type="Proteomes" id="UP000799772">
    <property type="component" value="Unassembled WGS sequence"/>
</dbReference>
<dbReference type="PROSITE" id="PS50048">
    <property type="entry name" value="ZN2_CY6_FUNGAL_2"/>
    <property type="match status" value="1"/>
</dbReference>
<dbReference type="EMBL" id="ML978126">
    <property type="protein sequence ID" value="KAF2098975.1"/>
    <property type="molecule type" value="Genomic_DNA"/>
</dbReference>
<dbReference type="GO" id="GO:0003677">
    <property type="term" value="F:DNA binding"/>
    <property type="evidence" value="ECO:0007669"/>
    <property type="project" value="InterPro"/>
</dbReference>
<dbReference type="AlphaFoldDB" id="A0A9P4ICE2"/>
<feature type="region of interest" description="Disordered" evidence="4">
    <location>
        <begin position="119"/>
        <end position="140"/>
    </location>
</feature>
<dbReference type="GO" id="GO:0005634">
    <property type="term" value="C:nucleus"/>
    <property type="evidence" value="ECO:0007669"/>
    <property type="project" value="UniProtKB-SubCell"/>
</dbReference>
<dbReference type="SMART" id="SM00066">
    <property type="entry name" value="GAL4"/>
    <property type="match status" value="1"/>
</dbReference>
<keyword evidence="2" id="KW-0479">Metal-binding</keyword>
<dbReference type="Pfam" id="PF00172">
    <property type="entry name" value="Zn_clus"/>
    <property type="match status" value="1"/>
</dbReference>
<dbReference type="InterPro" id="IPR036864">
    <property type="entry name" value="Zn2-C6_fun-type_DNA-bd_sf"/>
</dbReference>
<keyword evidence="7" id="KW-1185">Reference proteome</keyword>
<evidence type="ECO:0000256" key="2">
    <source>
        <dbReference type="ARBA" id="ARBA00022723"/>
    </source>
</evidence>
<evidence type="ECO:0000256" key="1">
    <source>
        <dbReference type="ARBA" id="ARBA00004123"/>
    </source>
</evidence>
<evidence type="ECO:0000256" key="4">
    <source>
        <dbReference type="SAM" id="MobiDB-lite"/>
    </source>
</evidence>
<name>A0A9P4ICE2_9PEZI</name>
<dbReference type="GO" id="GO:0006351">
    <property type="term" value="P:DNA-templated transcription"/>
    <property type="evidence" value="ECO:0007669"/>
    <property type="project" value="InterPro"/>
</dbReference>
<sequence length="633" mass="71481">MADSAQRPRPPPNRRRDKVLLSCDPCRRRKLRCDRQHPCGACSRRGLTNSCNYATASSSTPDAQRSVAPRQSTSLHGRISELESLVVTLMKGQSLPSLPAPKSPRPSSSSFADVLPEIRRPKKSQDEAASPADPGTLKLRESGTSYVQSVHWEAILTKIRGLKEDLVTDSKAPPGSHLFYGPKRHATRDEILAAVPPRPVVDRLMALHFDSYIITPYLIHGKKFLRETFTIDFTDGRAESLKAEYLTMKDAFQEKAVQCLILARYTMGGPYILETLITVLTGEFVLLKDRATDGWLLISMILHLAMRMGYHRDPDHFPGISPFEGEMRRRIWTTILQLDLVISLEMGLPRSATDTHIDTKEPRNLRDCDFEEDTTEMPLPRPETEWTPVLPLIARGRLISALGLICDVNTDINPPSYDEVIKVDALLEDVHNRAIPPVLRWETMPHPITDSPNLVVQRVSVETTYYKSRILLYRRALISYPVRQSQERDRESMLHEESQPFGRLCQLRWKVIRIFNQDVLLATSVLCLYLQDVDKFELPETAGHTTWSPRAEEIRQRLTISHKIWLQMSTASAEAGKVAKALSIVLGNTEASAEDGSGPASYDFLTDFDAIPLNEFGATFNNHCEKHTQSCRL</sequence>
<accession>A0A9P4ICE2</accession>
<organism evidence="6 7">
    <name type="scientific">Rhizodiscina lignyota</name>
    <dbReference type="NCBI Taxonomy" id="1504668"/>
    <lineage>
        <taxon>Eukaryota</taxon>
        <taxon>Fungi</taxon>
        <taxon>Dikarya</taxon>
        <taxon>Ascomycota</taxon>
        <taxon>Pezizomycotina</taxon>
        <taxon>Dothideomycetes</taxon>
        <taxon>Pleosporomycetidae</taxon>
        <taxon>Aulographales</taxon>
        <taxon>Rhizodiscinaceae</taxon>
        <taxon>Rhizodiscina</taxon>
    </lineage>
</organism>
<dbReference type="Pfam" id="PF04082">
    <property type="entry name" value="Fungal_trans"/>
    <property type="match status" value="1"/>
</dbReference>
<dbReference type="SUPFAM" id="SSF57701">
    <property type="entry name" value="Zn2/Cys6 DNA-binding domain"/>
    <property type="match status" value="1"/>
</dbReference>
<dbReference type="OrthoDB" id="4934715at2759"/>
<gene>
    <name evidence="6" type="ORF">NA57DRAFT_39598</name>
</gene>
<evidence type="ECO:0000259" key="5">
    <source>
        <dbReference type="PROSITE" id="PS50048"/>
    </source>
</evidence>
<proteinExistence type="predicted"/>
<dbReference type="Gene3D" id="4.10.240.10">
    <property type="entry name" value="Zn(2)-C6 fungal-type DNA-binding domain"/>
    <property type="match status" value="1"/>
</dbReference>
<dbReference type="CDD" id="cd00067">
    <property type="entry name" value="GAL4"/>
    <property type="match status" value="1"/>
</dbReference>
<feature type="domain" description="Zn(2)-C6 fungal-type" evidence="5">
    <location>
        <begin position="22"/>
        <end position="53"/>
    </location>
</feature>
<dbReference type="PANTHER" id="PTHR31001">
    <property type="entry name" value="UNCHARACTERIZED TRANSCRIPTIONAL REGULATORY PROTEIN"/>
    <property type="match status" value="1"/>
</dbReference>
<protein>
    <recommendedName>
        <fullName evidence="5">Zn(2)-C6 fungal-type domain-containing protein</fullName>
    </recommendedName>
</protein>
<dbReference type="GO" id="GO:0008270">
    <property type="term" value="F:zinc ion binding"/>
    <property type="evidence" value="ECO:0007669"/>
    <property type="project" value="InterPro"/>
</dbReference>
<dbReference type="GO" id="GO:0000981">
    <property type="term" value="F:DNA-binding transcription factor activity, RNA polymerase II-specific"/>
    <property type="evidence" value="ECO:0007669"/>
    <property type="project" value="InterPro"/>
</dbReference>
<dbReference type="InterPro" id="IPR001138">
    <property type="entry name" value="Zn2Cys6_DnaBD"/>
</dbReference>
<dbReference type="PROSITE" id="PS00463">
    <property type="entry name" value="ZN2_CY6_FUNGAL_1"/>
    <property type="match status" value="1"/>
</dbReference>
<keyword evidence="3" id="KW-0539">Nucleus</keyword>
<comment type="subcellular location">
    <subcellularLocation>
        <location evidence="1">Nucleus</location>
    </subcellularLocation>
</comment>
<dbReference type="PANTHER" id="PTHR31001:SF74">
    <property type="entry name" value="ZN(II)2CYS6 TRANSCRIPTION FACTOR (EUROFUNG)"/>
    <property type="match status" value="1"/>
</dbReference>
<dbReference type="InterPro" id="IPR050613">
    <property type="entry name" value="Sec_Metabolite_Reg"/>
</dbReference>